<organism evidence="1 2">
    <name type="scientific">Colletotrichum liriopes</name>
    <dbReference type="NCBI Taxonomy" id="708192"/>
    <lineage>
        <taxon>Eukaryota</taxon>
        <taxon>Fungi</taxon>
        <taxon>Dikarya</taxon>
        <taxon>Ascomycota</taxon>
        <taxon>Pezizomycotina</taxon>
        <taxon>Sordariomycetes</taxon>
        <taxon>Hypocreomycetidae</taxon>
        <taxon>Glomerellales</taxon>
        <taxon>Glomerellaceae</taxon>
        <taxon>Colletotrichum</taxon>
        <taxon>Colletotrichum spaethianum species complex</taxon>
    </lineage>
</organism>
<gene>
    <name evidence="1" type="ORF">ColLi_13836</name>
</gene>
<name>A0AA37H3S1_9PEZI</name>
<comment type="caution">
    <text evidence="1">The sequence shown here is derived from an EMBL/GenBank/DDBJ whole genome shotgun (WGS) entry which is preliminary data.</text>
</comment>
<keyword evidence="2" id="KW-1185">Reference proteome</keyword>
<dbReference type="EMBL" id="BPPX01000065">
    <property type="protein sequence ID" value="GJC90998.1"/>
    <property type="molecule type" value="Genomic_DNA"/>
</dbReference>
<dbReference type="AlphaFoldDB" id="A0AA37H3S1"/>
<accession>A0AA37H3S1</accession>
<proteinExistence type="predicted"/>
<evidence type="ECO:0000313" key="2">
    <source>
        <dbReference type="Proteomes" id="UP001055172"/>
    </source>
</evidence>
<dbReference type="InterPro" id="IPR036291">
    <property type="entry name" value="NAD(P)-bd_dom_sf"/>
</dbReference>
<reference evidence="1 2" key="1">
    <citation type="submission" date="2021-07" db="EMBL/GenBank/DDBJ databases">
        <title>Genome data of Colletotrichum spaethianum.</title>
        <authorList>
            <person name="Utami Y.D."/>
            <person name="Hiruma K."/>
        </authorList>
    </citation>
    <scope>NUCLEOTIDE SEQUENCE [LARGE SCALE GENOMIC DNA]</scope>
    <source>
        <strain evidence="1 2">MAFF 242679</strain>
    </source>
</reference>
<dbReference type="Proteomes" id="UP001055172">
    <property type="component" value="Unassembled WGS sequence"/>
</dbReference>
<sequence>MTFTFESLKFGDLKANPGAVGDMFRSTSLLNRIADLEDLAETYLSLMRNYLVTGTTLHADGGKLLK</sequence>
<evidence type="ECO:0000313" key="1">
    <source>
        <dbReference type="EMBL" id="GJC90998.1"/>
    </source>
</evidence>
<dbReference type="SUPFAM" id="SSF51735">
    <property type="entry name" value="NAD(P)-binding Rossmann-fold domains"/>
    <property type="match status" value="1"/>
</dbReference>
<protein>
    <submittedName>
        <fullName evidence="1">Uncharacterized protein</fullName>
    </submittedName>
</protein>